<dbReference type="PROSITE" id="PS50111">
    <property type="entry name" value="CHEMOTAXIS_TRANSDUC_2"/>
    <property type="match status" value="1"/>
</dbReference>
<feature type="transmembrane region" description="Helical" evidence="4">
    <location>
        <begin position="133"/>
        <end position="150"/>
    </location>
</feature>
<evidence type="ECO:0000259" key="5">
    <source>
        <dbReference type="PROSITE" id="PS50111"/>
    </source>
</evidence>
<dbReference type="OrthoDB" id="9765776at2"/>
<dbReference type="Proteomes" id="UP000441399">
    <property type="component" value="Unassembled WGS sequence"/>
</dbReference>
<evidence type="ECO:0000256" key="2">
    <source>
        <dbReference type="ARBA" id="ARBA00029447"/>
    </source>
</evidence>
<feature type="transmembrane region" description="Helical" evidence="4">
    <location>
        <begin position="87"/>
        <end position="105"/>
    </location>
</feature>
<feature type="transmembrane region" description="Helical" evidence="4">
    <location>
        <begin position="22"/>
        <end position="43"/>
    </location>
</feature>
<evidence type="ECO:0000256" key="4">
    <source>
        <dbReference type="SAM" id="Phobius"/>
    </source>
</evidence>
<evidence type="ECO:0000256" key="1">
    <source>
        <dbReference type="ARBA" id="ARBA00022500"/>
    </source>
</evidence>
<dbReference type="Pfam" id="PF00015">
    <property type="entry name" value="MCPsignal"/>
    <property type="match status" value="1"/>
</dbReference>
<dbReference type="PANTHER" id="PTHR43531">
    <property type="entry name" value="PROTEIN ICFG"/>
    <property type="match status" value="1"/>
</dbReference>
<dbReference type="InterPro" id="IPR051310">
    <property type="entry name" value="MCP_chemotaxis"/>
</dbReference>
<organism evidence="6 7">
    <name type="scientific">BD1-7 clade bacterium</name>
    <dbReference type="NCBI Taxonomy" id="2029982"/>
    <lineage>
        <taxon>Bacteria</taxon>
        <taxon>Pseudomonadati</taxon>
        <taxon>Pseudomonadota</taxon>
        <taxon>Gammaproteobacteria</taxon>
        <taxon>Cellvibrionales</taxon>
        <taxon>Spongiibacteraceae</taxon>
        <taxon>BD1-7 clade</taxon>
    </lineage>
</organism>
<dbReference type="GO" id="GO:0006935">
    <property type="term" value="P:chemotaxis"/>
    <property type="evidence" value="ECO:0007669"/>
    <property type="project" value="UniProtKB-KW"/>
</dbReference>
<keyword evidence="7" id="KW-1185">Reference proteome</keyword>
<keyword evidence="4" id="KW-1133">Transmembrane helix</keyword>
<feature type="domain" description="Methyl-accepting transducer" evidence="5">
    <location>
        <begin position="213"/>
        <end position="442"/>
    </location>
</feature>
<comment type="similarity">
    <text evidence="2">Belongs to the methyl-accepting chemotaxis (MCP) protein family.</text>
</comment>
<evidence type="ECO:0000313" key="7">
    <source>
        <dbReference type="Proteomes" id="UP000441399"/>
    </source>
</evidence>
<dbReference type="SMART" id="SM00283">
    <property type="entry name" value="MA"/>
    <property type="match status" value="1"/>
</dbReference>
<proteinExistence type="inferred from homology"/>
<dbReference type="InterPro" id="IPR004089">
    <property type="entry name" value="MCPsignal_dom"/>
</dbReference>
<protein>
    <submittedName>
        <fullName evidence="6">Methyl-accepting chemotaxis protein III</fullName>
    </submittedName>
</protein>
<keyword evidence="3" id="KW-0807">Transducer</keyword>
<dbReference type="AlphaFoldDB" id="A0A5S9PPK3"/>
<evidence type="ECO:0000256" key="3">
    <source>
        <dbReference type="PROSITE-ProRule" id="PRU00284"/>
    </source>
</evidence>
<accession>A0A5S9PPK3</accession>
<keyword evidence="1" id="KW-0145">Chemotaxis</keyword>
<sequence>MKLIDIFAAPQYRHDDDLLYKARFLVGITLAYLLVILTFALFFSLYPGMDLTERLAGVVPVSFVGVFFVVVLLILKHRGHFHLCAHMVVGVTLIGVGAGVFMSGGSVDTPSGEMIIMPVVLAFCMLGLKSGLFWAALVLLANSIGLVAALNGYQYPMVTGEELLDSVRVFNWLMGFATIVAIVVIYEVMNQRLKYERDSERDKYRRVAELAAESTVVNQTADNLATSGDQLLASTIEQKAAIQQLVVTTEELSATAEQNSRLAAEAMSAIKDTEVHMSISLNDIQQLLDTINKIKTSSGEIHNINGVINDLAYQTNLLSLNAMIEASRLGDGNGGFKVVALEVKKLAERSAEAAANINELLEQNLQSVQQGVTVSDTMRVRFDEIEARFIPLAEMVQNVYDASFEQNEAIRQIMVSVNDFDRSLENNQALAEGSSNMAGELRNNSASLSGVLESLNLEQFAPAKELSTDEIQYQAESA</sequence>
<dbReference type="EMBL" id="CACSIO010000012">
    <property type="protein sequence ID" value="CAA0106127.1"/>
    <property type="molecule type" value="Genomic_DNA"/>
</dbReference>
<dbReference type="PANTHER" id="PTHR43531:SF11">
    <property type="entry name" value="METHYL-ACCEPTING CHEMOTAXIS PROTEIN 3"/>
    <property type="match status" value="1"/>
</dbReference>
<dbReference type="GO" id="GO:0007165">
    <property type="term" value="P:signal transduction"/>
    <property type="evidence" value="ECO:0007669"/>
    <property type="project" value="UniProtKB-KW"/>
</dbReference>
<keyword evidence="4" id="KW-0472">Membrane</keyword>
<dbReference type="SUPFAM" id="SSF58104">
    <property type="entry name" value="Methyl-accepting chemotaxis protein (MCP) signaling domain"/>
    <property type="match status" value="1"/>
</dbReference>
<keyword evidence="4" id="KW-0812">Transmembrane</keyword>
<reference evidence="6 7" key="1">
    <citation type="submission" date="2019-11" db="EMBL/GenBank/DDBJ databases">
        <authorList>
            <person name="Holert J."/>
        </authorList>
    </citation>
    <scope>NUCLEOTIDE SEQUENCE [LARGE SCALE GENOMIC DNA]</scope>
    <source>
        <strain evidence="6">SB11_3</strain>
    </source>
</reference>
<gene>
    <name evidence="6" type="primary">trg_3</name>
    <name evidence="6" type="ORF">OPDIPICF_01027</name>
</gene>
<feature type="transmembrane region" description="Helical" evidence="4">
    <location>
        <begin position="170"/>
        <end position="189"/>
    </location>
</feature>
<evidence type="ECO:0000313" key="6">
    <source>
        <dbReference type="EMBL" id="CAA0106127.1"/>
    </source>
</evidence>
<dbReference type="Gene3D" id="1.10.287.950">
    <property type="entry name" value="Methyl-accepting chemotaxis protein"/>
    <property type="match status" value="1"/>
</dbReference>
<dbReference type="GO" id="GO:0016020">
    <property type="term" value="C:membrane"/>
    <property type="evidence" value="ECO:0007669"/>
    <property type="project" value="InterPro"/>
</dbReference>
<name>A0A5S9PPK3_9GAMM</name>
<feature type="transmembrane region" description="Helical" evidence="4">
    <location>
        <begin position="55"/>
        <end position="75"/>
    </location>
</feature>